<comment type="caution">
    <text evidence="6">The sequence shown here is derived from an EMBL/GenBank/DDBJ whole genome shotgun (WGS) entry which is preliminary data.</text>
</comment>
<feature type="coiled-coil region" evidence="2">
    <location>
        <begin position="72"/>
        <end position="99"/>
    </location>
</feature>
<feature type="domain" description="Peptidoglycan hydrolase PcsB coiled-coil" evidence="5">
    <location>
        <begin position="111"/>
        <end position="178"/>
    </location>
</feature>
<evidence type="ECO:0000256" key="2">
    <source>
        <dbReference type="SAM" id="Coils"/>
    </source>
</evidence>
<dbReference type="AlphaFoldDB" id="A0A2N3G7N9"/>
<dbReference type="Pfam" id="PF06725">
    <property type="entry name" value="3D"/>
    <property type="match status" value="1"/>
</dbReference>
<name>A0A2N3G7N9_9ACTN</name>
<dbReference type="GO" id="GO:0004553">
    <property type="term" value="F:hydrolase activity, hydrolyzing O-glycosyl compounds"/>
    <property type="evidence" value="ECO:0007669"/>
    <property type="project" value="InterPro"/>
</dbReference>
<gene>
    <name evidence="6" type="ORF">CVT63_01105</name>
</gene>
<dbReference type="Pfam" id="PF24568">
    <property type="entry name" value="CC_PcsB"/>
    <property type="match status" value="1"/>
</dbReference>
<dbReference type="Gene3D" id="6.10.250.3150">
    <property type="match status" value="1"/>
</dbReference>
<dbReference type="GO" id="GO:0009254">
    <property type="term" value="P:peptidoglycan turnover"/>
    <property type="evidence" value="ECO:0007669"/>
    <property type="project" value="InterPro"/>
</dbReference>
<feature type="domain" description="3D" evidence="4">
    <location>
        <begin position="282"/>
        <end position="342"/>
    </location>
</feature>
<dbReference type="Gene3D" id="2.40.40.10">
    <property type="entry name" value="RlpA-like domain"/>
    <property type="match status" value="1"/>
</dbReference>
<dbReference type="InterPro" id="IPR057309">
    <property type="entry name" value="PcsB_CC"/>
</dbReference>
<dbReference type="PANTHER" id="PTHR39160:SF4">
    <property type="entry name" value="RESUSCITATION-PROMOTING FACTOR RPFB"/>
    <property type="match status" value="1"/>
</dbReference>
<dbReference type="EMBL" id="PHEX01000006">
    <property type="protein sequence ID" value="PKQ28735.1"/>
    <property type="molecule type" value="Genomic_DNA"/>
</dbReference>
<evidence type="ECO:0000259" key="4">
    <source>
        <dbReference type="Pfam" id="PF06725"/>
    </source>
</evidence>
<organism evidence="6 7">
    <name type="scientific">Candidatus Anoxymicrobium japonicum</name>
    <dbReference type="NCBI Taxonomy" id="2013648"/>
    <lineage>
        <taxon>Bacteria</taxon>
        <taxon>Bacillati</taxon>
        <taxon>Actinomycetota</taxon>
        <taxon>Candidatus Geothermincolia</taxon>
        <taxon>Candidatus Geothermincolales</taxon>
        <taxon>Candidatus Anoxymicrobiaceae</taxon>
        <taxon>Candidatus Anoxymicrobium</taxon>
    </lineage>
</organism>
<evidence type="ECO:0000259" key="5">
    <source>
        <dbReference type="Pfam" id="PF24568"/>
    </source>
</evidence>
<proteinExistence type="predicted"/>
<keyword evidence="1" id="KW-0732">Signal</keyword>
<evidence type="ECO:0000256" key="3">
    <source>
        <dbReference type="SAM" id="Phobius"/>
    </source>
</evidence>
<evidence type="ECO:0000313" key="7">
    <source>
        <dbReference type="Proteomes" id="UP000233654"/>
    </source>
</evidence>
<keyword evidence="2" id="KW-0175">Coiled coil</keyword>
<sequence length="343" mass="37648">MLFNDFRKNTDSNIPPTSGGFAVMRACAPILTILIATSFIIGFAVSSRYATRALAQTARETANSTDVMARDVVTLDSKINGLQNKLSELESKSSTLSERIKSIGAQIMLCREKLANQRVALSARARRLYINGPTNKLAMLVSSDDVSDFFKRKEMLQKVAERDAQLIRNFKTEADALSASMSEMEQRKKEINKISMDLRSRARRLENDRSARAAILTKAGERSGDVTSRSNKIEEKIKEINPQVPTGKPTGRIMMMVATAYSPEEPGLSNHTASGMLATRGVVAVDPRVIPLGTRLNVEGYGNCIAGDTGSTIKGNRIDLCFDTLAEMNAFGGYRTVRVEILE</sequence>
<keyword evidence="3" id="KW-0472">Membrane</keyword>
<dbReference type="Proteomes" id="UP000233654">
    <property type="component" value="Unassembled WGS sequence"/>
</dbReference>
<dbReference type="CDD" id="cd22786">
    <property type="entry name" value="DPBB_YuiC-like"/>
    <property type="match status" value="1"/>
</dbReference>
<accession>A0A2N3G7N9</accession>
<reference evidence="6 7" key="1">
    <citation type="journal article" date="2017" name="ISME J.">
        <title>Potential for microbial H2 and metal transformations associated with novel bacteria and archaea in deep terrestrial subsurface sediments.</title>
        <authorList>
            <person name="Hernsdorf A.W."/>
            <person name="Amano Y."/>
            <person name="Miyakawa K."/>
            <person name="Ise K."/>
            <person name="Suzuki Y."/>
            <person name="Anantharaman K."/>
            <person name="Probst A."/>
            <person name="Burstein D."/>
            <person name="Thomas B.C."/>
            <person name="Banfield J.F."/>
        </authorList>
    </citation>
    <scope>NUCLEOTIDE SEQUENCE [LARGE SCALE GENOMIC DNA]</scope>
    <source>
        <strain evidence="6">HGW-Actinobacteria-3</strain>
    </source>
</reference>
<dbReference type="SUPFAM" id="SSF50685">
    <property type="entry name" value="Barwin-like endoglucanases"/>
    <property type="match status" value="1"/>
</dbReference>
<keyword evidence="3" id="KW-1133">Transmembrane helix</keyword>
<keyword evidence="3" id="KW-0812">Transmembrane</keyword>
<feature type="coiled-coil region" evidence="2">
    <location>
        <begin position="167"/>
        <end position="208"/>
    </location>
</feature>
<dbReference type="InterPro" id="IPR051933">
    <property type="entry name" value="Resuscitation_pf_RpfB"/>
</dbReference>
<evidence type="ECO:0000256" key="1">
    <source>
        <dbReference type="ARBA" id="ARBA00022729"/>
    </source>
</evidence>
<feature type="transmembrane region" description="Helical" evidence="3">
    <location>
        <begin position="20"/>
        <end position="45"/>
    </location>
</feature>
<protein>
    <submittedName>
        <fullName evidence="6">Uncharacterized protein</fullName>
    </submittedName>
</protein>
<dbReference type="PANTHER" id="PTHR39160">
    <property type="entry name" value="CELL WALL-BINDING PROTEIN YOCH"/>
    <property type="match status" value="1"/>
</dbReference>
<dbReference type="InterPro" id="IPR010611">
    <property type="entry name" value="3D_dom"/>
</dbReference>
<dbReference type="InterPro" id="IPR036908">
    <property type="entry name" value="RlpA-like_sf"/>
</dbReference>
<dbReference type="GO" id="GO:0019867">
    <property type="term" value="C:outer membrane"/>
    <property type="evidence" value="ECO:0007669"/>
    <property type="project" value="InterPro"/>
</dbReference>
<evidence type="ECO:0000313" key="6">
    <source>
        <dbReference type="EMBL" id="PKQ28735.1"/>
    </source>
</evidence>